<dbReference type="PANTHER" id="PTHR35107">
    <property type="entry name" value="EXPRESSED PROTEIN"/>
    <property type="match status" value="1"/>
</dbReference>
<feature type="region of interest" description="Disordered" evidence="1">
    <location>
        <begin position="72"/>
        <end position="92"/>
    </location>
</feature>
<keyword evidence="2" id="KW-0812">Transmembrane</keyword>
<comment type="caution">
    <text evidence="4">The sequence shown here is derived from an EMBL/GenBank/DDBJ whole genome shotgun (WGS) entry which is preliminary data.</text>
</comment>
<reference evidence="4" key="2">
    <citation type="submission" date="2023-05" db="EMBL/GenBank/DDBJ databases">
        <authorList>
            <person name="Schelkunov M.I."/>
        </authorList>
    </citation>
    <scope>NUCLEOTIDE SEQUENCE</scope>
    <source>
        <strain evidence="4">Hsosn_3</strain>
        <tissue evidence="4">Leaf</tissue>
    </source>
</reference>
<accession>A0AAD8MEK8</accession>
<dbReference type="PANTHER" id="PTHR35107:SF2">
    <property type="entry name" value="EXPRESSED PROTEIN"/>
    <property type="match status" value="1"/>
</dbReference>
<dbReference type="Proteomes" id="UP001237642">
    <property type="component" value="Unassembled WGS sequence"/>
</dbReference>
<feature type="chain" id="PRO_5042006569" evidence="3">
    <location>
        <begin position="24"/>
        <end position="178"/>
    </location>
</feature>
<dbReference type="AlphaFoldDB" id="A0AAD8MEK8"/>
<keyword evidence="4" id="KW-1195">Viral transcription</keyword>
<keyword evidence="5" id="KW-1185">Reference proteome</keyword>
<name>A0AAD8MEK8_9APIA</name>
<evidence type="ECO:0000313" key="4">
    <source>
        <dbReference type="EMBL" id="KAK1369904.1"/>
    </source>
</evidence>
<gene>
    <name evidence="4" type="ORF">POM88_035996</name>
</gene>
<feature type="compositionally biased region" description="Polar residues" evidence="1">
    <location>
        <begin position="78"/>
        <end position="92"/>
    </location>
</feature>
<reference evidence="4" key="1">
    <citation type="submission" date="2023-02" db="EMBL/GenBank/DDBJ databases">
        <title>Genome of toxic invasive species Heracleum sosnowskyi carries increased number of genes despite the absence of recent whole-genome duplications.</title>
        <authorList>
            <person name="Schelkunov M."/>
            <person name="Shtratnikova V."/>
            <person name="Makarenko M."/>
            <person name="Klepikova A."/>
            <person name="Omelchenko D."/>
            <person name="Novikova G."/>
            <person name="Obukhova E."/>
            <person name="Bogdanov V."/>
            <person name="Penin A."/>
            <person name="Logacheva M."/>
        </authorList>
    </citation>
    <scope>NUCLEOTIDE SEQUENCE</scope>
    <source>
        <strain evidence="4">Hsosn_3</strain>
        <tissue evidence="4">Leaf</tissue>
    </source>
</reference>
<evidence type="ECO:0000313" key="5">
    <source>
        <dbReference type="Proteomes" id="UP001237642"/>
    </source>
</evidence>
<evidence type="ECO:0000256" key="2">
    <source>
        <dbReference type="SAM" id="Phobius"/>
    </source>
</evidence>
<evidence type="ECO:0000256" key="3">
    <source>
        <dbReference type="SAM" id="SignalP"/>
    </source>
</evidence>
<feature type="transmembrane region" description="Helical" evidence="2">
    <location>
        <begin position="110"/>
        <end position="135"/>
    </location>
</feature>
<organism evidence="4 5">
    <name type="scientific">Heracleum sosnowskyi</name>
    <dbReference type="NCBI Taxonomy" id="360622"/>
    <lineage>
        <taxon>Eukaryota</taxon>
        <taxon>Viridiplantae</taxon>
        <taxon>Streptophyta</taxon>
        <taxon>Embryophyta</taxon>
        <taxon>Tracheophyta</taxon>
        <taxon>Spermatophyta</taxon>
        <taxon>Magnoliopsida</taxon>
        <taxon>eudicotyledons</taxon>
        <taxon>Gunneridae</taxon>
        <taxon>Pentapetalae</taxon>
        <taxon>asterids</taxon>
        <taxon>campanulids</taxon>
        <taxon>Apiales</taxon>
        <taxon>Apiaceae</taxon>
        <taxon>Apioideae</taxon>
        <taxon>apioid superclade</taxon>
        <taxon>Tordylieae</taxon>
        <taxon>Tordyliinae</taxon>
        <taxon>Heracleum</taxon>
    </lineage>
</organism>
<keyword evidence="2" id="KW-1133">Transmembrane helix</keyword>
<proteinExistence type="predicted"/>
<keyword evidence="3" id="KW-0732">Signal</keyword>
<dbReference type="EMBL" id="JAUIZM010000008">
    <property type="protein sequence ID" value="KAK1369904.1"/>
    <property type="molecule type" value="Genomic_DNA"/>
</dbReference>
<dbReference type="GO" id="GO:0019083">
    <property type="term" value="P:viral transcription"/>
    <property type="evidence" value="ECO:0007669"/>
    <property type="project" value="UniProtKB-KW"/>
</dbReference>
<feature type="signal peptide" evidence="3">
    <location>
        <begin position="1"/>
        <end position="23"/>
    </location>
</feature>
<evidence type="ECO:0000256" key="1">
    <source>
        <dbReference type="SAM" id="MobiDB-lite"/>
    </source>
</evidence>
<protein>
    <submittedName>
        <fullName evidence="4">Major viral transcription factor</fullName>
    </submittedName>
</protein>
<keyword evidence="2" id="KW-0472">Membrane</keyword>
<sequence length="178" mass="19443">MAIHRLLVVVSILLATTSISVTARPCKTILFITSTSSSSFTTNQNPDLLFPNPRFITFSYTRQPFHKITFSGADKSLSRPSTLTPEKSTRNPVNYDSSVSNSIRDRTLDILSIVSALLFGVGCGALTAATMYLMWYICSARGFDLEADESEDEVSAAKRKLGYVAVPVDVPAPVKQVE</sequence>